<keyword evidence="2" id="KW-0378">Hydrolase</keyword>
<dbReference type="GO" id="GO:0016787">
    <property type="term" value="F:hydrolase activity"/>
    <property type="evidence" value="ECO:0007669"/>
    <property type="project" value="UniProtKB-KW"/>
</dbReference>
<dbReference type="Pfam" id="PF06737">
    <property type="entry name" value="Transglycosylas"/>
    <property type="match status" value="1"/>
</dbReference>
<organism evidence="5 6">
    <name type="scientific">Kitasatospora cineracea</name>
    <dbReference type="NCBI Taxonomy" id="88074"/>
    <lineage>
        <taxon>Bacteria</taxon>
        <taxon>Bacillati</taxon>
        <taxon>Actinomycetota</taxon>
        <taxon>Actinomycetes</taxon>
        <taxon>Kitasatosporales</taxon>
        <taxon>Streptomycetaceae</taxon>
        <taxon>Kitasatospora</taxon>
    </lineage>
</organism>
<evidence type="ECO:0000313" key="5">
    <source>
        <dbReference type="EMBL" id="RPE31935.1"/>
    </source>
</evidence>
<sequence length="119" mass="13166">MRIPRSYRRALIVLGLLLPTVVAGAAGPPAAARQSVSDLVWDRLADCESSGDWQADTGNGYYGGLQIWPPTWREAGGLRYADRPDRASRAQQIAVGEEILRRQGWNAWGWCARQIGMLE</sequence>
<dbReference type="EMBL" id="RKQG01000001">
    <property type="protein sequence ID" value="RPE31935.1"/>
    <property type="molecule type" value="Genomic_DNA"/>
</dbReference>
<dbReference type="InterPro" id="IPR010618">
    <property type="entry name" value="RPF"/>
</dbReference>
<dbReference type="Gene3D" id="1.10.530.10">
    <property type="match status" value="1"/>
</dbReference>
<evidence type="ECO:0000313" key="6">
    <source>
        <dbReference type="Proteomes" id="UP000266906"/>
    </source>
</evidence>
<evidence type="ECO:0000256" key="2">
    <source>
        <dbReference type="ARBA" id="ARBA00022801"/>
    </source>
</evidence>
<keyword evidence="3" id="KW-0732">Signal</keyword>
<protein>
    <submittedName>
        <fullName evidence="5">Transglycosylase-like protein with SLT domain</fullName>
    </submittedName>
</protein>
<feature type="chain" id="PRO_5018114924" evidence="3">
    <location>
        <begin position="26"/>
        <end position="119"/>
    </location>
</feature>
<evidence type="ECO:0000256" key="3">
    <source>
        <dbReference type="SAM" id="SignalP"/>
    </source>
</evidence>
<dbReference type="CDD" id="cd13925">
    <property type="entry name" value="RPF"/>
    <property type="match status" value="1"/>
</dbReference>
<reference evidence="5 6" key="1">
    <citation type="submission" date="2018-11" db="EMBL/GenBank/DDBJ databases">
        <title>Sequencing the genomes of 1000 actinobacteria strains.</title>
        <authorList>
            <person name="Klenk H.-P."/>
        </authorList>
    </citation>
    <scope>NUCLEOTIDE SEQUENCE [LARGE SCALE GENOMIC DNA]</scope>
    <source>
        <strain evidence="5 6">DSM 44781</strain>
    </source>
</reference>
<comment type="caution">
    <text evidence="5">The sequence shown here is derived from an EMBL/GenBank/DDBJ whole genome shotgun (WGS) entry which is preliminary data.</text>
</comment>
<comment type="similarity">
    <text evidence="1">Belongs to the transglycosylase family. Rpf subfamily.</text>
</comment>
<dbReference type="SUPFAM" id="SSF53955">
    <property type="entry name" value="Lysozyme-like"/>
    <property type="match status" value="1"/>
</dbReference>
<feature type="signal peptide" evidence="3">
    <location>
        <begin position="1"/>
        <end position="25"/>
    </location>
</feature>
<evidence type="ECO:0000259" key="4">
    <source>
        <dbReference type="Pfam" id="PF06737"/>
    </source>
</evidence>
<dbReference type="Proteomes" id="UP000266906">
    <property type="component" value="Unassembled WGS sequence"/>
</dbReference>
<evidence type="ECO:0000256" key="1">
    <source>
        <dbReference type="ARBA" id="ARBA00010830"/>
    </source>
</evidence>
<dbReference type="AlphaFoldDB" id="A0A3N4RME8"/>
<keyword evidence="6" id="KW-1185">Reference proteome</keyword>
<dbReference type="InterPro" id="IPR023346">
    <property type="entry name" value="Lysozyme-like_dom_sf"/>
</dbReference>
<accession>A0A3N4RME8</accession>
<name>A0A3N4RME8_9ACTN</name>
<dbReference type="RefSeq" id="WP_037877503.1">
    <property type="nucleotide sequence ID" value="NZ_JBEXVB010000087.1"/>
</dbReference>
<feature type="domain" description="Resuscitation-promoting factor core lysozyme-like" evidence="4">
    <location>
        <begin position="39"/>
        <end position="111"/>
    </location>
</feature>
<gene>
    <name evidence="5" type="ORF">EDD38_0177</name>
</gene>
<proteinExistence type="inferred from homology"/>